<accession>A0A1H7TFJ8</accession>
<dbReference type="HAMAP" id="MF_00013">
    <property type="entry name" value="LipB"/>
    <property type="match status" value="1"/>
</dbReference>
<comment type="similarity">
    <text evidence="6 7">Belongs to the LipB family.</text>
</comment>
<comment type="catalytic activity">
    <reaction evidence="6 7">
        <text>octanoyl-[ACP] + L-lysyl-[protein] = N(6)-octanoyl-L-lysyl-[protein] + holo-[ACP] + H(+)</text>
        <dbReference type="Rhea" id="RHEA:17665"/>
        <dbReference type="Rhea" id="RHEA-COMP:9636"/>
        <dbReference type="Rhea" id="RHEA-COMP:9685"/>
        <dbReference type="Rhea" id="RHEA-COMP:9752"/>
        <dbReference type="Rhea" id="RHEA-COMP:9928"/>
        <dbReference type="ChEBI" id="CHEBI:15378"/>
        <dbReference type="ChEBI" id="CHEBI:29969"/>
        <dbReference type="ChEBI" id="CHEBI:64479"/>
        <dbReference type="ChEBI" id="CHEBI:78463"/>
        <dbReference type="ChEBI" id="CHEBI:78809"/>
        <dbReference type="EC" id="2.3.1.181"/>
    </reaction>
</comment>
<comment type="miscellaneous">
    <text evidence="6">In the reaction, the free carboxyl group of octanoic acid is attached via an amide linkage to the epsilon-amino group of a specific lysine residue of lipoyl domains of lipoate-dependent enzymes.</text>
</comment>
<proteinExistence type="inferred from homology"/>
<dbReference type="NCBIfam" id="TIGR00214">
    <property type="entry name" value="lipB"/>
    <property type="match status" value="1"/>
</dbReference>
<feature type="active site" description="Acyl-thioester intermediate" evidence="6 8">
    <location>
        <position position="191"/>
    </location>
</feature>
<dbReference type="Gene3D" id="3.30.930.10">
    <property type="entry name" value="Bira Bifunctional Protein, Domain 2"/>
    <property type="match status" value="1"/>
</dbReference>
<feature type="site" description="Lowers pKa of active site Cys" evidence="6 10">
    <location>
        <position position="157"/>
    </location>
</feature>
<evidence type="ECO:0000313" key="12">
    <source>
        <dbReference type="EMBL" id="SEL83315.1"/>
    </source>
</evidence>
<comment type="pathway">
    <text evidence="1 6 7">Protein modification; protein lipoylation via endogenous pathway; protein N(6)-(lipoyl)lysine from octanoyl-[acyl-carrier-protein]: step 1/2.</text>
</comment>
<dbReference type="InterPro" id="IPR045864">
    <property type="entry name" value="aa-tRNA-synth_II/BPL/LPL"/>
</dbReference>
<dbReference type="InterPro" id="IPR004143">
    <property type="entry name" value="BPL_LPL_catalytic"/>
</dbReference>
<dbReference type="GO" id="GO:0033819">
    <property type="term" value="F:lipoyl(octanoyl) transferase activity"/>
    <property type="evidence" value="ECO:0007669"/>
    <property type="project" value="UniProtKB-EC"/>
</dbReference>
<evidence type="ECO:0000256" key="9">
    <source>
        <dbReference type="PIRSR" id="PIRSR016262-2"/>
    </source>
</evidence>
<name>A0A1H7TFJ8_OLID1</name>
<comment type="function">
    <text evidence="5 6 7">Catalyzes the transfer of endogenously produced octanoic acid from octanoyl-acyl-carrier-protein onto the lipoyl domains of lipoate-dependent enzymes. Lipoyl-ACP can also act as a substrate although octanoyl-ACP is likely to be the physiological substrate.</text>
</comment>
<evidence type="ECO:0000256" key="4">
    <source>
        <dbReference type="ARBA" id="ARBA00023315"/>
    </source>
</evidence>
<organism evidence="12 13">
    <name type="scientific">Olivibacter domesticus</name>
    <name type="common">Pseudosphingobacterium domesticum</name>
    <dbReference type="NCBI Taxonomy" id="407022"/>
    <lineage>
        <taxon>Bacteria</taxon>
        <taxon>Pseudomonadati</taxon>
        <taxon>Bacteroidota</taxon>
        <taxon>Sphingobacteriia</taxon>
        <taxon>Sphingobacteriales</taxon>
        <taxon>Sphingobacteriaceae</taxon>
        <taxon>Olivibacter</taxon>
    </lineage>
</organism>
<dbReference type="Pfam" id="PF21948">
    <property type="entry name" value="LplA-B_cat"/>
    <property type="match status" value="1"/>
</dbReference>
<dbReference type="PROSITE" id="PS51733">
    <property type="entry name" value="BPL_LPL_CATALYTIC"/>
    <property type="match status" value="1"/>
</dbReference>
<dbReference type="GO" id="GO:0005737">
    <property type="term" value="C:cytoplasm"/>
    <property type="evidence" value="ECO:0007669"/>
    <property type="project" value="UniProtKB-SubCell"/>
</dbReference>
<dbReference type="CDD" id="cd16444">
    <property type="entry name" value="LipB"/>
    <property type="match status" value="1"/>
</dbReference>
<dbReference type="PANTHER" id="PTHR10993">
    <property type="entry name" value="OCTANOYLTRANSFERASE"/>
    <property type="match status" value="1"/>
</dbReference>
<dbReference type="FunFam" id="3.30.930.10:FF:000035">
    <property type="entry name" value="Putative lipoyltransferase 2, mitochondrial"/>
    <property type="match status" value="1"/>
</dbReference>
<comment type="subcellular location">
    <subcellularLocation>
        <location evidence="6">Cytoplasm</location>
    </subcellularLocation>
</comment>
<dbReference type="InterPro" id="IPR020605">
    <property type="entry name" value="Octanoyltransferase_CS"/>
</dbReference>
<evidence type="ECO:0000256" key="5">
    <source>
        <dbReference type="ARBA" id="ARBA00024732"/>
    </source>
</evidence>
<feature type="binding site" evidence="6 9">
    <location>
        <begin position="160"/>
        <end position="162"/>
    </location>
    <ligand>
        <name>substrate</name>
    </ligand>
</feature>
<dbReference type="AlphaFoldDB" id="A0A1H7TFJ8"/>
<evidence type="ECO:0000256" key="8">
    <source>
        <dbReference type="PIRSR" id="PIRSR016262-1"/>
    </source>
</evidence>
<evidence type="ECO:0000256" key="6">
    <source>
        <dbReference type="HAMAP-Rule" id="MF_00013"/>
    </source>
</evidence>
<dbReference type="STRING" id="407022.SAMN05661044_03496"/>
<evidence type="ECO:0000256" key="1">
    <source>
        <dbReference type="ARBA" id="ARBA00004821"/>
    </source>
</evidence>
<dbReference type="PANTHER" id="PTHR10993:SF12">
    <property type="entry name" value="OCTANOYLTRANSFERASE"/>
    <property type="match status" value="1"/>
</dbReference>
<keyword evidence="2 6" id="KW-0963">Cytoplasm</keyword>
<evidence type="ECO:0000256" key="7">
    <source>
        <dbReference type="PIRNR" id="PIRNR016262"/>
    </source>
</evidence>
<feature type="binding site" evidence="6 9">
    <location>
        <begin position="173"/>
        <end position="175"/>
    </location>
    <ligand>
        <name>substrate</name>
    </ligand>
</feature>
<dbReference type="PROSITE" id="PS01313">
    <property type="entry name" value="LIPB"/>
    <property type="match status" value="1"/>
</dbReference>
<evidence type="ECO:0000256" key="3">
    <source>
        <dbReference type="ARBA" id="ARBA00022679"/>
    </source>
</evidence>
<evidence type="ECO:0000259" key="11">
    <source>
        <dbReference type="PROSITE" id="PS51733"/>
    </source>
</evidence>
<dbReference type="NCBIfam" id="NF010925">
    <property type="entry name" value="PRK14345.1"/>
    <property type="match status" value="1"/>
</dbReference>
<protein>
    <recommendedName>
        <fullName evidence="6 7">Octanoyltransferase</fullName>
        <ecNumber evidence="6 7">2.3.1.181</ecNumber>
    </recommendedName>
    <alternativeName>
        <fullName evidence="6">Lipoate-protein ligase B</fullName>
    </alternativeName>
    <alternativeName>
        <fullName evidence="6">Lipoyl/octanoyl transferase</fullName>
    </alternativeName>
    <alternativeName>
        <fullName evidence="6">Octanoyl-[acyl-carrier-protein]-protein N-octanoyltransferase</fullName>
    </alternativeName>
</protein>
<feature type="domain" description="BPL/LPL catalytic" evidence="11">
    <location>
        <begin position="43"/>
        <end position="230"/>
    </location>
</feature>
<keyword evidence="13" id="KW-1185">Reference proteome</keyword>
<keyword evidence="3 6" id="KW-0808">Transferase</keyword>
<dbReference type="EMBL" id="FOAF01000004">
    <property type="protein sequence ID" value="SEL83315.1"/>
    <property type="molecule type" value="Genomic_DNA"/>
</dbReference>
<sequence length="239" mass="27179">MNKKVFFQDWGMVEYQGAWNRQEGIFAQVVQQKMDNRVNGTSNPTDNYLVFVEHPHVYTLGKSGKPENLLLDEQGLLDKHATYYKINRGGDITYHGPGQLVGYPILDLDNFFTDIHLYMRTIEEAVILTLADYGIAAGRYPGYTGVWLDADNDNARKICAIGVRASRWVTMHGFAFNINTDLSYFNNIIPCGIEDKAVTSMKGELGEEVNIEEVKDKLKKHLTNLFEMELMNETDIAIK</sequence>
<dbReference type="RefSeq" id="WP_093326679.1">
    <property type="nucleotide sequence ID" value="NZ_FOAF01000004.1"/>
</dbReference>
<dbReference type="Proteomes" id="UP000199421">
    <property type="component" value="Unassembled WGS sequence"/>
</dbReference>
<dbReference type="PIRSF" id="PIRSF016262">
    <property type="entry name" value="LPLase"/>
    <property type="match status" value="1"/>
</dbReference>
<evidence type="ECO:0000256" key="10">
    <source>
        <dbReference type="PIRSR" id="PIRSR016262-3"/>
    </source>
</evidence>
<gene>
    <name evidence="6" type="primary">lipB</name>
    <name evidence="12" type="ORF">SAMN05661044_03496</name>
</gene>
<reference evidence="13" key="1">
    <citation type="submission" date="2016-10" db="EMBL/GenBank/DDBJ databases">
        <authorList>
            <person name="Varghese N."/>
            <person name="Submissions S."/>
        </authorList>
    </citation>
    <scope>NUCLEOTIDE SEQUENCE [LARGE SCALE GENOMIC DNA]</scope>
    <source>
        <strain evidence="13">DSM 18733</strain>
    </source>
</reference>
<keyword evidence="4 6" id="KW-0012">Acyltransferase</keyword>
<dbReference type="GO" id="GO:0009249">
    <property type="term" value="P:protein lipoylation"/>
    <property type="evidence" value="ECO:0007669"/>
    <property type="project" value="InterPro"/>
</dbReference>
<dbReference type="OrthoDB" id="9787061at2"/>
<dbReference type="SUPFAM" id="SSF55681">
    <property type="entry name" value="Class II aaRS and biotin synthetases"/>
    <property type="match status" value="1"/>
</dbReference>
<dbReference type="EC" id="2.3.1.181" evidence="6 7"/>
<dbReference type="InterPro" id="IPR000544">
    <property type="entry name" value="Octanoyltransferase"/>
</dbReference>
<evidence type="ECO:0000256" key="2">
    <source>
        <dbReference type="ARBA" id="ARBA00022490"/>
    </source>
</evidence>
<feature type="binding site" evidence="6 9">
    <location>
        <begin position="88"/>
        <end position="95"/>
    </location>
    <ligand>
        <name>substrate</name>
    </ligand>
</feature>
<dbReference type="UniPathway" id="UPA00538">
    <property type="reaction ID" value="UER00592"/>
</dbReference>
<evidence type="ECO:0000313" key="13">
    <source>
        <dbReference type="Proteomes" id="UP000199421"/>
    </source>
</evidence>